<comment type="caution">
    <text evidence="1">The sequence shown here is derived from an EMBL/GenBank/DDBJ whole genome shotgun (WGS) entry which is preliminary data.</text>
</comment>
<evidence type="ECO:0000313" key="2">
    <source>
        <dbReference type="Proteomes" id="UP000308836"/>
    </source>
</evidence>
<organism evidence="1 2">
    <name type="scientific">Dubosiella muris</name>
    <dbReference type="NCBI Taxonomy" id="3038133"/>
    <lineage>
        <taxon>Bacteria</taxon>
        <taxon>Bacillati</taxon>
        <taxon>Bacillota</taxon>
        <taxon>Erysipelotrichia</taxon>
        <taxon>Erysipelotrichales</taxon>
        <taxon>Erysipelotrichaceae</taxon>
        <taxon>Dubosiella</taxon>
    </lineage>
</organism>
<protein>
    <submittedName>
        <fullName evidence="1">Uncharacterized protein</fullName>
    </submittedName>
</protein>
<reference evidence="1" key="1">
    <citation type="submission" date="2019-04" db="EMBL/GenBank/DDBJ databases">
        <title>Microbes associate with the intestines of laboratory mice.</title>
        <authorList>
            <person name="Navarre W."/>
            <person name="Wong E."/>
            <person name="Huang K."/>
            <person name="Tropini C."/>
            <person name="Ng K."/>
            <person name="Yu B."/>
        </authorList>
    </citation>
    <scope>NUCLEOTIDE SEQUENCE</scope>
    <source>
        <strain evidence="1">NM09_H32</strain>
    </source>
</reference>
<accession>A0AC61R634</accession>
<evidence type="ECO:0000313" key="1">
    <source>
        <dbReference type="EMBL" id="TGY65465.1"/>
    </source>
</evidence>
<dbReference type="Proteomes" id="UP000308836">
    <property type="component" value="Unassembled WGS sequence"/>
</dbReference>
<dbReference type="EMBL" id="SRYG01000017">
    <property type="protein sequence ID" value="TGY65465.1"/>
    <property type="molecule type" value="Genomic_DNA"/>
</dbReference>
<keyword evidence="2" id="KW-1185">Reference proteome</keyword>
<proteinExistence type="predicted"/>
<sequence>MKKGKIEIDTQGTFAQDWEDVLTLLYRPLITDRSFTLYHLLRAMRGKTLDMEEMLRLCGFSEKRLESARQTLEEFRLLKTYQKAASREYLVVLFPPLEAYDFLKDNTFGRLFVAQMGSKSYDALKLHFASRNIDTQGMVEITKPFDSARLQNWNDDQEAIMASLRPGEKTGGFERSFDFETFFVQMDRVFPPRFRTRKNLDLIASLASIYGIGAEEMKKYVNRACNPYTHAFSPEKLERLVHATLKKPVAAPEDPYQMDPMHFFQMRQSAPMARADESLIRDLSEKYGFSNEVVNLLVEYLLDVTGQKFQRAYVEKVAAAWNRLKITTREQAQKQIEAERSGMNAAKTPGVSTGLPEWYDYKPNTPVSEELLAKALARQKKAAGK</sequence>
<name>A0AC61R634_9FIRM</name>
<gene>
    <name evidence="1" type="ORF">E5336_08595</name>
</gene>